<dbReference type="PANTHER" id="PTHR23301:SF98">
    <property type="entry name" value="CHITIN-BINDING TYPE-2 DOMAIN-CONTAINING PROTEIN-RELATED"/>
    <property type="match status" value="1"/>
</dbReference>
<keyword evidence="1" id="KW-0147">Chitin-binding</keyword>
<dbReference type="Pfam" id="PF01607">
    <property type="entry name" value="CBM_14"/>
    <property type="match status" value="3"/>
</dbReference>
<feature type="region of interest" description="Disordered" evidence="6">
    <location>
        <begin position="342"/>
        <end position="378"/>
    </location>
</feature>
<dbReference type="PROSITE" id="PS50940">
    <property type="entry name" value="CHIT_BIND_II"/>
    <property type="match status" value="3"/>
</dbReference>
<dbReference type="InterPro" id="IPR051940">
    <property type="entry name" value="Chitin_bind-dev_reg"/>
</dbReference>
<keyword evidence="2" id="KW-0732">Signal</keyword>
<evidence type="ECO:0000256" key="5">
    <source>
        <dbReference type="ARBA" id="ARBA00023180"/>
    </source>
</evidence>
<evidence type="ECO:0000256" key="4">
    <source>
        <dbReference type="ARBA" id="ARBA00023157"/>
    </source>
</evidence>
<dbReference type="SUPFAM" id="SSF57625">
    <property type="entry name" value="Invertebrate chitin-binding proteins"/>
    <property type="match status" value="3"/>
</dbReference>
<dbReference type="GO" id="GO:0008061">
    <property type="term" value="F:chitin binding"/>
    <property type="evidence" value="ECO:0007669"/>
    <property type="project" value="UniProtKB-KW"/>
</dbReference>
<dbReference type="EMBL" id="WJQU01000002">
    <property type="protein sequence ID" value="KAJ6642617.1"/>
    <property type="molecule type" value="Genomic_DNA"/>
</dbReference>
<dbReference type="InterPro" id="IPR025724">
    <property type="entry name" value="GAG-pre-integrase_dom"/>
</dbReference>
<dbReference type="AlphaFoldDB" id="A0A9Q0N3S7"/>
<feature type="domain" description="Chitin-binding type-2" evidence="7">
    <location>
        <begin position="408"/>
        <end position="467"/>
    </location>
</feature>
<evidence type="ECO:0000256" key="3">
    <source>
        <dbReference type="ARBA" id="ARBA00022737"/>
    </source>
</evidence>
<feature type="domain" description="Chitin-binding type-2" evidence="7">
    <location>
        <begin position="540"/>
        <end position="603"/>
    </location>
</feature>
<dbReference type="InterPro" id="IPR002557">
    <property type="entry name" value="Chitin-bd_dom"/>
</dbReference>
<protein>
    <submittedName>
        <fullName evidence="8">Protein obstructor-E</fullName>
    </submittedName>
</protein>
<evidence type="ECO:0000313" key="9">
    <source>
        <dbReference type="Proteomes" id="UP001151699"/>
    </source>
</evidence>
<name>A0A9Q0N3S7_9DIPT</name>
<organism evidence="8 9">
    <name type="scientific">Pseudolycoriella hygida</name>
    <dbReference type="NCBI Taxonomy" id="35572"/>
    <lineage>
        <taxon>Eukaryota</taxon>
        <taxon>Metazoa</taxon>
        <taxon>Ecdysozoa</taxon>
        <taxon>Arthropoda</taxon>
        <taxon>Hexapoda</taxon>
        <taxon>Insecta</taxon>
        <taxon>Pterygota</taxon>
        <taxon>Neoptera</taxon>
        <taxon>Endopterygota</taxon>
        <taxon>Diptera</taxon>
        <taxon>Nematocera</taxon>
        <taxon>Sciaroidea</taxon>
        <taxon>Sciaridae</taxon>
        <taxon>Pseudolycoriella</taxon>
    </lineage>
</organism>
<accession>A0A9Q0N3S7</accession>
<keyword evidence="3" id="KW-0677">Repeat</keyword>
<keyword evidence="4" id="KW-1015">Disulfide bond</keyword>
<dbReference type="PANTHER" id="PTHR23301">
    <property type="entry name" value="CHITIN BINDING PERITROPHIN-A"/>
    <property type="match status" value="1"/>
</dbReference>
<sequence>MTALSRPRQRPLLGPPLPPTCPHCLLPPLLPTCPPPLPNRPPHLPACTPPLPTCPPPTIPPARPFLPPLPLRLSASCRATKSALRATSSAHKIVVKFVYEKAACRQITKSEMSTTSTRGHNTKKISAFSAWNTGGSLNEDDWYVDSGASFHYTNREDWLETHSRPKTNEITVADNSKLAVKSSGKVKVNVDCEGSSSEVIINDVQYVPNISVNLLSVSQLVKKGFVVTFDINGGRIVNGAGEVCATAQMVDNVFKLDQVQNRCLLANVKDDNELWHRRMGHLNQKSLLQLNNGLATGIRFKPSKNDNNKNKVVLNFDAEAEIVNEPVRDGLVDSVAIEENQVNQSSSSDINSDEFFTDDGSEPECETNAASDPPLRRSTREVKPVDRLVVGFLAEEYRIPPSNARMFPGICSGPDERYMVEGQCDAYVECVKGEAYEKLCPDGLMFYSKTRLRDYACQYPNEVDCTGREKLQPPEPTSRCPHQFAKFRIGDSAHCNTYMDCENGIAHRKNCGDGLAFHPLTHNCVWPGDAPDCDAEAFLGFHCPEQVTGDSNEVQAFISPDDCQRYFVCVDGKPRLNICGPGSYFDENVNDCAPAEQVAACKDGVRRRKLEKALVISVKSSVRCRAMPSLSSETFEACDETWIRTRLSSKFSSSVIGWLIGPVFRINEVKDRMRSDLRREANSRVKAISLGSIMRAFSLRVIVCYACKMANGRKCQCVELSENEM</sequence>
<evidence type="ECO:0000259" key="7">
    <source>
        <dbReference type="PROSITE" id="PS50940"/>
    </source>
</evidence>
<dbReference type="GO" id="GO:0005576">
    <property type="term" value="C:extracellular region"/>
    <property type="evidence" value="ECO:0007669"/>
    <property type="project" value="InterPro"/>
</dbReference>
<gene>
    <name evidence="8" type="primary">obst-E_7</name>
    <name evidence="8" type="ORF">Bhyg_07570</name>
</gene>
<dbReference type="Pfam" id="PF13976">
    <property type="entry name" value="gag_pre-integrs"/>
    <property type="match status" value="1"/>
</dbReference>
<dbReference type="OrthoDB" id="9991479at2759"/>
<evidence type="ECO:0000256" key="2">
    <source>
        <dbReference type="ARBA" id="ARBA00022729"/>
    </source>
</evidence>
<dbReference type="SMART" id="SM00494">
    <property type="entry name" value="ChtBD2"/>
    <property type="match status" value="3"/>
</dbReference>
<dbReference type="Gene3D" id="2.170.140.10">
    <property type="entry name" value="Chitin binding domain"/>
    <property type="match status" value="3"/>
</dbReference>
<dbReference type="Pfam" id="PF22936">
    <property type="entry name" value="Pol_BBD"/>
    <property type="match status" value="1"/>
</dbReference>
<comment type="caution">
    <text evidence="8">The sequence shown here is derived from an EMBL/GenBank/DDBJ whole genome shotgun (WGS) entry which is preliminary data.</text>
</comment>
<evidence type="ECO:0000313" key="8">
    <source>
        <dbReference type="EMBL" id="KAJ6642617.1"/>
    </source>
</evidence>
<evidence type="ECO:0000256" key="6">
    <source>
        <dbReference type="SAM" id="MobiDB-lite"/>
    </source>
</evidence>
<evidence type="ECO:0000256" key="1">
    <source>
        <dbReference type="ARBA" id="ARBA00022669"/>
    </source>
</evidence>
<keyword evidence="9" id="KW-1185">Reference proteome</keyword>
<reference evidence="8" key="1">
    <citation type="submission" date="2022-07" db="EMBL/GenBank/DDBJ databases">
        <authorList>
            <person name="Trinca V."/>
            <person name="Uliana J.V.C."/>
            <person name="Torres T.T."/>
            <person name="Ward R.J."/>
            <person name="Monesi N."/>
        </authorList>
    </citation>
    <scope>NUCLEOTIDE SEQUENCE</scope>
    <source>
        <strain evidence="8">HSMRA1968</strain>
        <tissue evidence="8">Whole embryos</tissue>
    </source>
</reference>
<proteinExistence type="predicted"/>
<dbReference type="InterPro" id="IPR054722">
    <property type="entry name" value="PolX-like_BBD"/>
</dbReference>
<dbReference type="Proteomes" id="UP001151699">
    <property type="component" value="Chromosome B"/>
</dbReference>
<feature type="compositionally biased region" description="Acidic residues" evidence="6">
    <location>
        <begin position="351"/>
        <end position="365"/>
    </location>
</feature>
<keyword evidence="5" id="KW-0325">Glycoprotein</keyword>
<feature type="domain" description="Chitin-binding type-2" evidence="7">
    <location>
        <begin position="477"/>
        <end position="535"/>
    </location>
</feature>
<dbReference type="InterPro" id="IPR036508">
    <property type="entry name" value="Chitin-bd_dom_sf"/>
</dbReference>